<dbReference type="EMBL" id="MU006592">
    <property type="protein sequence ID" value="KAF2743991.1"/>
    <property type="molecule type" value="Genomic_DNA"/>
</dbReference>
<dbReference type="OrthoDB" id="3943860at2759"/>
<proteinExistence type="predicted"/>
<name>A0A6A6V3V3_9PLEO</name>
<accession>A0A6A6V3V3</accession>
<dbReference type="Proteomes" id="UP000799440">
    <property type="component" value="Unassembled WGS sequence"/>
</dbReference>
<reference evidence="2" key="1">
    <citation type="journal article" date="2020" name="Stud. Mycol.">
        <title>101 Dothideomycetes genomes: a test case for predicting lifestyles and emergence of pathogens.</title>
        <authorList>
            <person name="Haridas S."/>
            <person name="Albert R."/>
            <person name="Binder M."/>
            <person name="Bloem J."/>
            <person name="Labutti K."/>
            <person name="Salamov A."/>
            <person name="Andreopoulos B."/>
            <person name="Baker S."/>
            <person name="Barry K."/>
            <person name="Bills G."/>
            <person name="Bluhm B."/>
            <person name="Cannon C."/>
            <person name="Castanera R."/>
            <person name="Culley D."/>
            <person name="Daum C."/>
            <person name="Ezra D."/>
            <person name="Gonzalez J."/>
            <person name="Henrissat B."/>
            <person name="Kuo A."/>
            <person name="Liang C."/>
            <person name="Lipzen A."/>
            <person name="Lutzoni F."/>
            <person name="Magnuson J."/>
            <person name="Mondo S."/>
            <person name="Nolan M."/>
            <person name="Ohm R."/>
            <person name="Pangilinan J."/>
            <person name="Park H.-J."/>
            <person name="Ramirez L."/>
            <person name="Alfaro M."/>
            <person name="Sun H."/>
            <person name="Tritt A."/>
            <person name="Yoshinaga Y."/>
            <person name="Zwiers L.-H."/>
            <person name="Turgeon B."/>
            <person name="Goodwin S."/>
            <person name="Spatafora J."/>
            <person name="Crous P."/>
            <person name="Grigoriev I."/>
        </authorList>
    </citation>
    <scope>NUCLEOTIDE SEQUENCE</scope>
    <source>
        <strain evidence="2">CBS 119925</strain>
    </source>
</reference>
<feature type="compositionally biased region" description="Polar residues" evidence="1">
    <location>
        <begin position="27"/>
        <end position="38"/>
    </location>
</feature>
<evidence type="ECO:0000313" key="2">
    <source>
        <dbReference type="EMBL" id="KAF2743991.1"/>
    </source>
</evidence>
<gene>
    <name evidence="2" type="ORF">M011DRAFT_528737</name>
</gene>
<feature type="compositionally biased region" description="Acidic residues" evidence="1">
    <location>
        <begin position="109"/>
        <end position="120"/>
    </location>
</feature>
<feature type="compositionally biased region" description="Basic residues" evidence="1">
    <location>
        <begin position="1"/>
        <end position="11"/>
    </location>
</feature>
<evidence type="ECO:0000313" key="3">
    <source>
        <dbReference type="Proteomes" id="UP000799440"/>
    </source>
</evidence>
<keyword evidence="3" id="KW-1185">Reference proteome</keyword>
<feature type="region of interest" description="Disordered" evidence="1">
    <location>
        <begin position="1"/>
        <end position="49"/>
    </location>
</feature>
<protein>
    <submittedName>
        <fullName evidence="2">Uncharacterized protein</fullName>
    </submittedName>
</protein>
<dbReference type="AlphaFoldDB" id="A0A6A6V3V3"/>
<sequence length="302" mass="34248">MPPLIHQHHPHPPPPRTPSPKIRIHRSQSFDSPSSRITITPIDDSPYSKSTSALATAFTGPTINLLSAWEKRSRMPYLSPDSPESDEGSDEMDIKSSSSSSGDEVWGPESEEEGGDEEVVMMESPPRPTHTRRVNGYAPYMNGVQVHLNAPVRRHSPPMILASRENSVQIIQYPQAQPQPSHPPPQYHQHHHQGYYHEERLYERMNDYQNTAYTNHVNHANHTPSTPYTPYTPISPTPMSPTQTQSHDPALISLVLDLFDVRGIPWMDIADRISRYWNRTTGSAEILNILVGAGRMCRMWWD</sequence>
<evidence type="ECO:0000256" key="1">
    <source>
        <dbReference type="SAM" id="MobiDB-lite"/>
    </source>
</evidence>
<organism evidence="2 3">
    <name type="scientific">Sporormia fimetaria CBS 119925</name>
    <dbReference type="NCBI Taxonomy" id="1340428"/>
    <lineage>
        <taxon>Eukaryota</taxon>
        <taxon>Fungi</taxon>
        <taxon>Dikarya</taxon>
        <taxon>Ascomycota</taxon>
        <taxon>Pezizomycotina</taxon>
        <taxon>Dothideomycetes</taxon>
        <taxon>Pleosporomycetidae</taxon>
        <taxon>Pleosporales</taxon>
        <taxon>Sporormiaceae</taxon>
        <taxon>Sporormia</taxon>
    </lineage>
</organism>
<feature type="region of interest" description="Disordered" evidence="1">
    <location>
        <begin position="69"/>
        <end position="134"/>
    </location>
</feature>